<evidence type="ECO:0000256" key="5">
    <source>
        <dbReference type="ARBA" id="ARBA00022741"/>
    </source>
</evidence>
<keyword evidence="13" id="KW-1185">Reference proteome</keyword>
<dbReference type="InterPro" id="IPR017871">
    <property type="entry name" value="ABC_transporter-like_CS"/>
</dbReference>
<dbReference type="SUPFAM" id="SSF52540">
    <property type="entry name" value="P-loop containing nucleoside triphosphate hydrolases"/>
    <property type="match status" value="2"/>
</dbReference>
<dbReference type="OrthoDB" id="245989at2759"/>
<dbReference type="InterPro" id="IPR034001">
    <property type="entry name" value="ABCG_PDR_1"/>
</dbReference>
<name>A0A8H4RQY2_9HELO</name>
<dbReference type="Pfam" id="PF00005">
    <property type="entry name" value="ABC_tran"/>
    <property type="match status" value="2"/>
</dbReference>
<sequence>MDSHVSLESLPSDLQPPNNSTQDPLIDLIHRLKVKSASPHRYPRIGISVQNLHVYGLLPTSDYLHTVTTAPLQIFEFLRSAFRAQTERQVDILTHIDGLVKSGEMLAVLGRPGSGCTTFLKALAGQASGNGIYVGKGSSLNYQGTSSKYIQREFRSEWTYTAELDVHFPELTVEETLGFAVATRSSNPEYISVVQNVLTDIFNLSGSVKTQVGNEIIRGISGGEKKRLSIAEAMVGLSAVQCWDNSTRGMDSATALKIIHHFRNLSTYRGATTIVSLYQASQKALNLFDKVTVLYQGRQIFFGTWAEGIDYFYSLGYQRPSQMTTGDFFTALTNPTEARHLVRDDRLPNIPVTAEQFALRWSQSNERKRLLDEIHSFDQACSSQAEMVDQWRKSRTAERDRSIRQYSPYNITVPRQIGLCIRRGLQRNRNNIALPISTVIGNTVIGVIVGSVFYSLSETSESLNRRTILLFFVVLLNSFMTGFEVLAVWAQRPIVEKQSAFYHPFAEAASAMLVDIPTKFVTSLFFNIVIYFMTNLRRSASAFFTYLFFCFTVLMTMSMFYRSVGSISRTLQGSMVPIGVAIIFFILYTGFVIPERYMHPWFSWIRYFNPVAYAFESVMINEFHGRKFQCDQLVPSGPGYSMIPATQKICPSVGALPGQTFVDGTTYLETVFEYFPNHLWRNYWILLIIMLGLCGVHIVSSEYILAKKSKGEVLLFLRSKSPIINAKLDEEAKTGSPPAIALPIAEKKRQEEAPERVTMPMSTFSWDNLCYDIKADGNPKRLLTEVNGWVQQGTLTALMGATGAGKTTILDVLSQRASVGTVSGKVCVNGQQRGPDFQRKTGFAQQQDVHLPTATVRESLEFAAILRQPRNIPRAEKLAYVEEVIDVLEMQEFADAIVGVPGEGLNVEQRKRLTIGLEMAAKPEFLLFLDEPTSGLDSQTAWTICTLLRKLADHGQAILCTIHQPSSLLLQMFDKILLIEKGGQTVYFGDVGTKCRTMVSYLESKGARPLQAEESAAEWMMEITENKSSSINWFEEWQKSTEKQALKQEIARITVQETPISTHGHNKEYNEYAVPLATQIWYLLRRTFVEYWRTPAFLWAKFLFSCGAAIAISFSCWKSPTSLQGLQSQLFAIFTFYTILSNLMQQIVAQFLDRRALFEAREGPSKTFSWIAFLISAVITEAACQAVLATFTFLLFYYPIGMYIFIDQGEMSERAALIGLPKFWTFMYWISPFTYLVRGMFASGVAKKPIICSDIELLPFQVQGNATCAEYLGEFLSFAGGRVTNPESTTVCNYCPYADTDTLLAQFHINYKDRWMDFGVMRLRWMAEEESTVRSRVIQSESQSRWVHYYSNAGYNCSKHRTTDHRDTGFGALEVPRVDLRDYPRPLLPKVLPTAPFPFRHDMICLNLLFPSQPSIISIIVNVVAHKFRQHVPRHDRQPQFQSQSQAEYTTINTTMEASHISSPATPATKPPPFLSLPAVLRKQIYLRAGLVSDDEIDLNGGRGIDYHWGPPQRPFQVSHDLLLTCRTFYTDIHPILYSTNAFYIRYRDKENLERLRILSPHTIALLTQLTVYLNDSCQDVHPEHRSNHAFVESDKPLEASCQATLFEWQRAASHIVAHVKPSTLRFFLVCDSANAETAERVVEPLRIAPTLADCRIRLAQKPNLPLRKLAQEVSMRAIGYQYPRAKSPFRYLDLPRELRLKILQYTDLVTPLREVEWSSENKFSLRYSAQSCGQNGFGWLQPCYPASFPACQFRKCWRLDRKNAGCFCQRHHAAFSSICHCWAPPTSLFLVCRKLQHDAQATFYAKNRFVIVPPSDECYRPVKSTPERLDISIFLRDIVPPKALSFLKFLDVVFPPFYDDYLGDGEPAYQNWLQTIDHIGDLVNLPILTLRVHMADISLFPEHAPKYRTKMTEEESQTIVNAYERAIKPLSKLRGKGLNRFFADLTLPWGRTAKSIRKQNEDPSVYMAELREFQLWGERLVMGGEYDSRKLRTGKPEEPQWRISAFEHYYM</sequence>
<dbReference type="EMBL" id="JAAMPI010000269">
    <property type="protein sequence ID" value="KAF4633339.1"/>
    <property type="molecule type" value="Genomic_DNA"/>
</dbReference>
<protein>
    <recommendedName>
        <fullName evidence="11">ABC transporter domain-containing protein</fullName>
    </recommendedName>
</protein>
<feature type="transmembrane region" description="Helical" evidence="10">
    <location>
        <begin position="540"/>
        <end position="561"/>
    </location>
</feature>
<comment type="caution">
    <text evidence="12">The sequence shown here is derived from an EMBL/GenBank/DDBJ whole genome shotgun (WGS) entry which is preliminary data.</text>
</comment>
<dbReference type="PANTHER" id="PTHR19241">
    <property type="entry name" value="ATP-BINDING CASSETTE TRANSPORTER"/>
    <property type="match status" value="1"/>
</dbReference>
<evidence type="ECO:0000256" key="3">
    <source>
        <dbReference type="ARBA" id="ARBA00022448"/>
    </source>
</evidence>
<dbReference type="SMART" id="SM00382">
    <property type="entry name" value="AAA"/>
    <property type="match status" value="2"/>
</dbReference>
<dbReference type="CDD" id="cd03233">
    <property type="entry name" value="ABCG_PDR_domain1"/>
    <property type="match status" value="1"/>
</dbReference>
<keyword evidence="3" id="KW-0813">Transport</keyword>
<dbReference type="InterPro" id="IPR027417">
    <property type="entry name" value="P-loop_NTPase"/>
</dbReference>
<gene>
    <name evidence="12" type="ORF">G7Y89_g4781</name>
</gene>
<feature type="transmembrane region" description="Helical" evidence="10">
    <location>
        <begin position="468"/>
        <end position="490"/>
    </location>
</feature>
<feature type="region of interest" description="Disordered" evidence="9">
    <location>
        <begin position="1"/>
        <end position="21"/>
    </location>
</feature>
<feature type="transmembrane region" description="Helical" evidence="10">
    <location>
        <begin position="1096"/>
        <end position="1117"/>
    </location>
</feature>
<evidence type="ECO:0000256" key="10">
    <source>
        <dbReference type="SAM" id="Phobius"/>
    </source>
</evidence>
<comment type="subcellular location">
    <subcellularLocation>
        <location evidence="1">Membrane</location>
        <topology evidence="1">Multi-pass membrane protein</topology>
    </subcellularLocation>
</comment>
<evidence type="ECO:0000256" key="4">
    <source>
        <dbReference type="ARBA" id="ARBA00022692"/>
    </source>
</evidence>
<evidence type="ECO:0000259" key="11">
    <source>
        <dbReference type="PROSITE" id="PS50893"/>
    </source>
</evidence>
<proteinExistence type="inferred from homology"/>
<feature type="transmembrane region" description="Helical" evidence="10">
    <location>
        <begin position="1170"/>
        <end position="1198"/>
    </location>
</feature>
<dbReference type="InterPro" id="IPR034003">
    <property type="entry name" value="ABCG_PDR_2"/>
</dbReference>
<feature type="transmembrane region" description="Helical" evidence="10">
    <location>
        <begin position="573"/>
        <end position="593"/>
    </location>
</feature>
<evidence type="ECO:0000256" key="1">
    <source>
        <dbReference type="ARBA" id="ARBA00004141"/>
    </source>
</evidence>
<evidence type="ECO:0000256" key="8">
    <source>
        <dbReference type="ARBA" id="ARBA00023136"/>
    </source>
</evidence>
<reference evidence="12 13" key="1">
    <citation type="submission" date="2020-03" db="EMBL/GenBank/DDBJ databases">
        <title>Draft Genome Sequence of Cudoniella acicularis.</title>
        <authorList>
            <person name="Buettner E."/>
            <person name="Kellner H."/>
        </authorList>
    </citation>
    <scope>NUCLEOTIDE SEQUENCE [LARGE SCALE GENOMIC DNA]</scope>
    <source>
        <strain evidence="12 13">DSM 108380</strain>
    </source>
</reference>
<keyword evidence="5" id="KW-0547">Nucleotide-binding</keyword>
<feature type="domain" description="ABC transporter" evidence="11">
    <location>
        <begin position="72"/>
        <end position="321"/>
    </location>
</feature>
<dbReference type="PROSITE" id="PS00211">
    <property type="entry name" value="ABC_TRANSPORTER_1"/>
    <property type="match status" value="1"/>
</dbReference>
<dbReference type="PROSITE" id="PS50893">
    <property type="entry name" value="ABC_TRANSPORTER_2"/>
    <property type="match status" value="2"/>
</dbReference>
<dbReference type="InterPro" id="IPR013525">
    <property type="entry name" value="ABC2_TM"/>
</dbReference>
<keyword evidence="8 10" id="KW-0472">Membrane</keyword>
<evidence type="ECO:0000256" key="6">
    <source>
        <dbReference type="ARBA" id="ARBA00022840"/>
    </source>
</evidence>
<keyword evidence="7 10" id="KW-1133">Transmembrane helix</keyword>
<evidence type="ECO:0000256" key="9">
    <source>
        <dbReference type="SAM" id="MobiDB-lite"/>
    </source>
</evidence>
<evidence type="ECO:0000256" key="2">
    <source>
        <dbReference type="ARBA" id="ARBA00006012"/>
    </source>
</evidence>
<dbReference type="InterPro" id="IPR010929">
    <property type="entry name" value="PDR_CDR_ABC"/>
</dbReference>
<feature type="domain" description="ABC transporter" evidence="11">
    <location>
        <begin position="764"/>
        <end position="1006"/>
    </location>
</feature>
<dbReference type="GO" id="GO:0005524">
    <property type="term" value="F:ATP binding"/>
    <property type="evidence" value="ECO:0007669"/>
    <property type="project" value="UniProtKB-KW"/>
</dbReference>
<evidence type="ECO:0000256" key="7">
    <source>
        <dbReference type="ARBA" id="ARBA00022989"/>
    </source>
</evidence>
<dbReference type="InterPro" id="IPR003439">
    <property type="entry name" value="ABC_transporter-like_ATP-bd"/>
</dbReference>
<dbReference type="GO" id="GO:0140359">
    <property type="term" value="F:ABC-type transporter activity"/>
    <property type="evidence" value="ECO:0007669"/>
    <property type="project" value="InterPro"/>
</dbReference>
<feature type="transmembrane region" description="Helical" evidence="10">
    <location>
        <begin position="1129"/>
        <end position="1149"/>
    </location>
</feature>
<dbReference type="GO" id="GO:0016020">
    <property type="term" value="C:membrane"/>
    <property type="evidence" value="ECO:0007669"/>
    <property type="project" value="UniProtKB-SubCell"/>
</dbReference>
<comment type="similarity">
    <text evidence="2">Belongs to the ABC transporter superfamily. ABCG family. PDR (TC 3.A.1.205) subfamily.</text>
</comment>
<organism evidence="12 13">
    <name type="scientific">Cudoniella acicularis</name>
    <dbReference type="NCBI Taxonomy" id="354080"/>
    <lineage>
        <taxon>Eukaryota</taxon>
        <taxon>Fungi</taxon>
        <taxon>Dikarya</taxon>
        <taxon>Ascomycota</taxon>
        <taxon>Pezizomycotina</taxon>
        <taxon>Leotiomycetes</taxon>
        <taxon>Helotiales</taxon>
        <taxon>Tricladiaceae</taxon>
        <taxon>Cudoniella</taxon>
    </lineage>
</organism>
<dbReference type="Pfam" id="PF06422">
    <property type="entry name" value="PDR_CDR"/>
    <property type="match status" value="1"/>
</dbReference>
<feature type="transmembrane region" description="Helical" evidence="10">
    <location>
        <begin position="432"/>
        <end position="456"/>
    </location>
</feature>
<dbReference type="Gene3D" id="3.40.50.300">
    <property type="entry name" value="P-loop containing nucleotide triphosphate hydrolases"/>
    <property type="match status" value="2"/>
</dbReference>
<feature type="transmembrane region" description="Helical" evidence="10">
    <location>
        <begin position="683"/>
        <end position="705"/>
    </location>
</feature>
<evidence type="ECO:0000313" key="13">
    <source>
        <dbReference type="Proteomes" id="UP000566819"/>
    </source>
</evidence>
<keyword evidence="6" id="KW-0067">ATP-binding</keyword>
<accession>A0A8H4RQY2</accession>
<keyword evidence="4 10" id="KW-0812">Transmembrane</keyword>
<dbReference type="Pfam" id="PF01061">
    <property type="entry name" value="ABC2_membrane"/>
    <property type="match status" value="2"/>
</dbReference>
<dbReference type="CDD" id="cd03232">
    <property type="entry name" value="ABCG_PDR_domain2"/>
    <property type="match status" value="1"/>
</dbReference>
<feature type="transmembrane region" description="Helical" evidence="10">
    <location>
        <begin position="511"/>
        <end position="534"/>
    </location>
</feature>
<dbReference type="GO" id="GO:0016887">
    <property type="term" value="F:ATP hydrolysis activity"/>
    <property type="evidence" value="ECO:0007669"/>
    <property type="project" value="InterPro"/>
</dbReference>
<dbReference type="InterPro" id="IPR003593">
    <property type="entry name" value="AAA+_ATPase"/>
</dbReference>
<evidence type="ECO:0000313" key="12">
    <source>
        <dbReference type="EMBL" id="KAF4633339.1"/>
    </source>
</evidence>
<dbReference type="FunFam" id="3.40.50.300:FF:000054">
    <property type="entry name" value="ABC multidrug transporter atrF"/>
    <property type="match status" value="1"/>
</dbReference>
<dbReference type="Proteomes" id="UP000566819">
    <property type="component" value="Unassembled WGS sequence"/>
</dbReference>